<dbReference type="Proteomes" id="UP001232148">
    <property type="component" value="Unassembled WGS sequence"/>
</dbReference>
<proteinExistence type="predicted"/>
<evidence type="ECO:0000313" key="1">
    <source>
        <dbReference type="EMBL" id="KAK2021391.1"/>
    </source>
</evidence>
<reference evidence="1" key="1">
    <citation type="submission" date="2021-06" db="EMBL/GenBank/DDBJ databases">
        <title>Comparative genomics, transcriptomics and evolutionary studies reveal genomic signatures of adaptation to plant cell wall in hemibiotrophic fungi.</title>
        <authorList>
            <consortium name="DOE Joint Genome Institute"/>
            <person name="Baroncelli R."/>
            <person name="Diaz J.F."/>
            <person name="Benocci T."/>
            <person name="Peng M."/>
            <person name="Battaglia E."/>
            <person name="Haridas S."/>
            <person name="Andreopoulos W."/>
            <person name="Labutti K."/>
            <person name="Pangilinan J."/>
            <person name="Floch G.L."/>
            <person name="Makela M.R."/>
            <person name="Henrissat B."/>
            <person name="Grigoriev I.V."/>
            <person name="Crouch J.A."/>
            <person name="De Vries R.P."/>
            <person name="Sukno S.A."/>
            <person name="Thon M.R."/>
        </authorList>
    </citation>
    <scope>NUCLEOTIDE SEQUENCE</scope>
    <source>
        <strain evidence="1">MAFF235873</strain>
    </source>
</reference>
<name>A0AAD9H2U6_9PEZI</name>
<keyword evidence="2" id="KW-1185">Reference proteome</keyword>
<sequence>MTPNSTTKVVIKNLAPPNPWGLPQAEGHSAPRAAYRDFVRTGPEAAKLGFRAIINREFDSLSLTERVTVGTFGLELLAKDQPSDDVRRQILGFKDQPEFINRLRSPRLEDLPYYDDVIKAAAEAIEAYDQLKRGLAKSSRGPFRV</sequence>
<evidence type="ECO:0000313" key="2">
    <source>
        <dbReference type="Proteomes" id="UP001232148"/>
    </source>
</evidence>
<dbReference type="EMBL" id="MU843109">
    <property type="protein sequence ID" value="KAK2021391.1"/>
    <property type="molecule type" value="Genomic_DNA"/>
</dbReference>
<organism evidence="1 2">
    <name type="scientific">Colletotrichum zoysiae</name>
    <dbReference type="NCBI Taxonomy" id="1216348"/>
    <lineage>
        <taxon>Eukaryota</taxon>
        <taxon>Fungi</taxon>
        <taxon>Dikarya</taxon>
        <taxon>Ascomycota</taxon>
        <taxon>Pezizomycotina</taxon>
        <taxon>Sordariomycetes</taxon>
        <taxon>Hypocreomycetidae</taxon>
        <taxon>Glomerellales</taxon>
        <taxon>Glomerellaceae</taxon>
        <taxon>Colletotrichum</taxon>
        <taxon>Colletotrichum graminicola species complex</taxon>
    </lineage>
</organism>
<gene>
    <name evidence="1" type="ORF">LX32DRAFT_646477</name>
</gene>
<protein>
    <submittedName>
        <fullName evidence="1">Uncharacterized protein</fullName>
    </submittedName>
</protein>
<feature type="non-terminal residue" evidence="1">
    <location>
        <position position="145"/>
    </location>
</feature>
<accession>A0AAD9H2U6</accession>
<dbReference type="AlphaFoldDB" id="A0AAD9H2U6"/>
<comment type="caution">
    <text evidence="1">The sequence shown here is derived from an EMBL/GenBank/DDBJ whole genome shotgun (WGS) entry which is preliminary data.</text>
</comment>